<proteinExistence type="predicted"/>
<name>A0A2N5NI33_MEDGN</name>
<reference evidence="1 2" key="1">
    <citation type="journal article" date="2017" name="Genome Med.">
        <title>A novel Ruminococcus gnavus clade enriched in inflammatory bowel disease patients.</title>
        <authorList>
            <person name="Hall A.B."/>
            <person name="Yassour M."/>
            <person name="Sauk J."/>
            <person name="Garner A."/>
            <person name="Jiang X."/>
            <person name="Arthur T."/>
            <person name="Lagoudas G.K."/>
            <person name="Vatanen T."/>
            <person name="Fornelos N."/>
            <person name="Wilson R."/>
            <person name="Bertha M."/>
            <person name="Cohen M."/>
            <person name="Garber J."/>
            <person name="Khalili H."/>
            <person name="Gevers D."/>
            <person name="Ananthakrishnan A.N."/>
            <person name="Kugathasan S."/>
            <person name="Lander E.S."/>
            <person name="Blainey P."/>
            <person name="Vlamakis H."/>
            <person name="Xavier R.J."/>
            <person name="Huttenhower C."/>
        </authorList>
    </citation>
    <scope>NUCLEOTIDE SEQUENCE [LARGE SCALE GENOMIC DNA]</scope>
    <source>
        <strain evidence="1 2">RJX1118</strain>
    </source>
</reference>
<comment type="caution">
    <text evidence="1">The sequence shown here is derived from an EMBL/GenBank/DDBJ whole genome shotgun (WGS) entry which is preliminary data.</text>
</comment>
<sequence>MFRHMSEEMGKQDVEICMMLLFEGSRIIDIYRDIKMNFLEVEFVIEGRSEEFHVSLLPDGIEDLSAGLTVAPNRLYEYRQFMVAKRYSELWKDNIFAVF</sequence>
<evidence type="ECO:0000313" key="2">
    <source>
        <dbReference type="Proteomes" id="UP000234849"/>
    </source>
</evidence>
<dbReference type="Proteomes" id="UP000234849">
    <property type="component" value="Unassembled WGS sequence"/>
</dbReference>
<organism evidence="1 2">
    <name type="scientific">Mediterraneibacter gnavus</name>
    <name type="common">Ruminococcus gnavus</name>
    <dbReference type="NCBI Taxonomy" id="33038"/>
    <lineage>
        <taxon>Bacteria</taxon>
        <taxon>Bacillati</taxon>
        <taxon>Bacillota</taxon>
        <taxon>Clostridia</taxon>
        <taxon>Lachnospirales</taxon>
        <taxon>Lachnospiraceae</taxon>
        <taxon>Mediterraneibacter</taxon>
    </lineage>
</organism>
<dbReference type="RefSeq" id="WP_101879722.1">
    <property type="nucleotide sequence ID" value="NZ_JBBNNO010000005.1"/>
</dbReference>
<dbReference type="EMBL" id="NIHM01000010">
    <property type="protein sequence ID" value="PLT55040.1"/>
    <property type="molecule type" value="Genomic_DNA"/>
</dbReference>
<dbReference type="AlphaFoldDB" id="A0A2N5NI33"/>
<accession>A0A2N5NI33</accession>
<protein>
    <submittedName>
        <fullName evidence="1">Uncharacterized protein</fullName>
    </submittedName>
</protein>
<evidence type="ECO:0000313" key="1">
    <source>
        <dbReference type="EMBL" id="PLT55040.1"/>
    </source>
</evidence>
<gene>
    <name evidence="1" type="ORF">CDL18_08945</name>
</gene>